<evidence type="ECO:0000313" key="2">
    <source>
        <dbReference type="EMBL" id="KIM48460.1"/>
    </source>
</evidence>
<proteinExistence type="predicted"/>
<evidence type="ECO:0000313" key="3">
    <source>
        <dbReference type="Proteomes" id="UP000053424"/>
    </source>
</evidence>
<gene>
    <name evidence="2" type="ORF">M413DRAFT_232476</name>
</gene>
<reference evidence="3" key="2">
    <citation type="submission" date="2015-01" db="EMBL/GenBank/DDBJ databases">
        <title>Evolutionary Origins and Diversification of the Mycorrhizal Mutualists.</title>
        <authorList>
            <consortium name="DOE Joint Genome Institute"/>
            <consortium name="Mycorrhizal Genomics Consortium"/>
            <person name="Kohler A."/>
            <person name="Kuo A."/>
            <person name="Nagy L.G."/>
            <person name="Floudas D."/>
            <person name="Copeland A."/>
            <person name="Barry K.W."/>
            <person name="Cichocki N."/>
            <person name="Veneault-Fourrey C."/>
            <person name="LaButti K."/>
            <person name="Lindquist E.A."/>
            <person name="Lipzen A."/>
            <person name="Lundell T."/>
            <person name="Morin E."/>
            <person name="Murat C."/>
            <person name="Riley R."/>
            <person name="Ohm R."/>
            <person name="Sun H."/>
            <person name="Tunlid A."/>
            <person name="Henrissat B."/>
            <person name="Grigoriev I.V."/>
            <person name="Hibbett D.S."/>
            <person name="Martin F."/>
        </authorList>
    </citation>
    <scope>NUCLEOTIDE SEQUENCE [LARGE SCALE GENOMIC DNA]</scope>
    <source>
        <strain evidence="3">h7</strain>
    </source>
</reference>
<sequence length="210" mass="22484">MMSEVVAYLPVSLSASDRHATSHNSSNSTSATPHPPPASTTLINAPSTAHTSNSNSEFYPTGEQEKAPEPEQLEDTHNSATDTQFHDLDVSTTITVGGEPGELGSTTMAERTLVEEEGEGEREMRGTRHSEGGEGSSLTKGAHAHKKSLGSQVSVEHVHDKPTPSWVPLNMTTAGEGIEMQEREKSTVVEEDIVDSKGKLLFPDDDKPPI</sequence>
<protein>
    <submittedName>
        <fullName evidence="2">Uncharacterized protein</fullName>
    </submittedName>
</protein>
<dbReference type="HOGENOM" id="CLU_1310271_0_0_1"/>
<feature type="compositionally biased region" description="Polar residues" evidence="1">
    <location>
        <begin position="42"/>
        <end position="58"/>
    </location>
</feature>
<accession>A0A0C3CI94</accession>
<dbReference type="AlphaFoldDB" id="A0A0C3CI94"/>
<feature type="region of interest" description="Disordered" evidence="1">
    <location>
        <begin position="1"/>
        <end position="170"/>
    </location>
</feature>
<organism evidence="2 3">
    <name type="scientific">Hebeloma cylindrosporum</name>
    <dbReference type="NCBI Taxonomy" id="76867"/>
    <lineage>
        <taxon>Eukaryota</taxon>
        <taxon>Fungi</taxon>
        <taxon>Dikarya</taxon>
        <taxon>Basidiomycota</taxon>
        <taxon>Agaricomycotina</taxon>
        <taxon>Agaricomycetes</taxon>
        <taxon>Agaricomycetidae</taxon>
        <taxon>Agaricales</taxon>
        <taxon>Agaricineae</taxon>
        <taxon>Hymenogastraceae</taxon>
        <taxon>Hebeloma</taxon>
    </lineage>
</organism>
<keyword evidence="3" id="KW-1185">Reference proteome</keyword>
<dbReference type="Proteomes" id="UP000053424">
    <property type="component" value="Unassembled WGS sequence"/>
</dbReference>
<reference evidence="2 3" key="1">
    <citation type="submission" date="2014-04" db="EMBL/GenBank/DDBJ databases">
        <authorList>
            <consortium name="DOE Joint Genome Institute"/>
            <person name="Kuo A."/>
            <person name="Gay G."/>
            <person name="Dore J."/>
            <person name="Kohler A."/>
            <person name="Nagy L.G."/>
            <person name="Floudas D."/>
            <person name="Copeland A."/>
            <person name="Barry K.W."/>
            <person name="Cichocki N."/>
            <person name="Veneault-Fourrey C."/>
            <person name="LaButti K."/>
            <person name="Lindquist E.A."/>
            <person name="Lipzen A."/>
            <person name="Lundell T."/>
            <person name="Morin E."/>
            <person name="Murat C."/>
            <person name="Sun H."/>
            <person name="Tunlid A."/>
            <person name="Henrissat B."/>
            <person name="Grigoriev I.V."/>
            <person name="Hibbett D.S."/>
            <person name="Martin F."/>
            <person name="Nordberg H.P."/>
            <person name="Cantor M.N."/>
            <person name="Hua S.X."/>
        </authorList>
    </citation>
    <scope>NUCLEOTIDE SEQUENCE [LARGE SCALE GENOMIC DNA]</scope>
    <source>
        <strain evidence="3">h7</strain>
    </source>
</reference>
<evidence type="ECO:0000256" key="1">
    <source>
        <dbReference type="SAM" id="MobiDB-lite"/>
    </source>
</evidence>
<feature type="compositionally biased region" description="Low complexity" evidence="1">
    <location>
        <begin position="22"/>
        <end position="32"/>
    </location>
</feature>
<name>A0A0C3CI94_HEBCY</name>
<feature type="compositionally biased region" description="Basic and acidic residues" evidence="1">
    <location>
        <begin position="63"/>
        <end position="77"/>
    </location>
</feature>
<dbReference type="EMBL" id="KN831769">
    <property type="protein sequence ID" value="KIM48460.1"/>
    <property type="molecule type" value="Genomic_DNA"/>
</dbReference>
<feature type="compositionally biased region" description="Basic and acidic residues" evidence="1">
    <location>
        <begin position="121"/>
        <end position="132"/>
    </location>
</feature>